<evidence type="ECO:0000259" key="1">
    <source>
        <dbReference type="Pfam" id="PF23741"/>
    </source>
</evidence>
<feature type="domain" description="DUF7164" evidence="1">
    <location>
        <begin position="75"/>
        <end position="272"/>
    </location>
</feature>
<evidence type="ECO:0000313" key="2">
    <source>
        <dbReference type="EMBL" id="MEI2683452.1"/>
    </source>
</evidence>
<gene>
    <name evidence="2" type="ORF">V8N49_17525</name>
</gene>
<dbReference type="InterPro" id="IPR055588">
    <property type="entry name" value="DUF7164"/>
</dbReference>
<dbReference type="RefSeq" id="WP_336203470.1">
    <property type="nucleotide sequence ID" value="NZ_JBANEI010000014.1"/>
</dbReference>
<keyword evidence="3" id="KW-1185">Reference proteome</keyword>
<evidence type="ECO:0000313" key="3">
    <source>
        <dbReference type="Proteomes" id="UP001306592"/>
    </source>
</evidence>
<dbReference type="Pfam" id="PF23741">
    <property type="entry name" value="DUF7164"/>
    <property type="match status" value="1"/>
</dbReference>
<protein>
    <recommendedName>
        <fullName evidence="1">DUF7164 domain-containing protein</fullName>
    </recommendedName>
</protein>
<reference evidence="2 3" key="1">
    <citation type="submission" date="2024-02" db="EMBL/GenBank/DDBJ databases">
        <title>First report Erwinia aphidicola in onion in Chile.</title>
        <authorList>
            <person name="Valenzuela M."/>
            <person name="Pena M."/>
            <person name="Dutta B."/>
        </authorList>
    </citation>
    <scope>NUCLEOTIDE SEQUENCE [LARGE SCALE GENOMIC DNA]</scope>
    <source>
        <strain evidence="2 3">QCJ3A</strain>
    </source>
</reference>
<comment type="caution">
    <text evidence="2">The sequence shown here is derived from an EMBL/GenBank/DDBJ whole genome shotgun (WGS) entry which is preliminary data.</text>
</comment>
<dbReference type="EMBL" id="JBANEI010000014">
    <property type="protein sequence ID" value="MEI2683452.1"/>
    <property type="molecule type" value="Genomic_DNA"/>
</dbReference>
<name>A0ABU8DK91_ERWAP</name>
<proteinExistence type="predicted"/>
<organism evidence="2 3">
    <name type="scientific">Erwinia aphidicola</name>
    <dbReference type="NCBI Taxonomy" id="68334"/>
    <lineage>
        <taxon>Bacteria</taxon>
        <taxon>Pseudomonadati</taxon>
        <taxon>Pseudomonadota</taxon>
        <taxon>Gammaproteobacteria</taxon>
        <taxon>Enterobacterales</taxon>
        <taxon>Erwiniaceae</taxon>
        <taxon>Erwinia</taxon>
    </lineage>
</organism>
<sequence length="301" mass="34945">MDHINKKMGIVTYIDNTENMLQEFTWLYKSWIHSGSWRTSDLIIVHHPAIGGQLPQEPGIRLIAYEPLSQTDPLFHDYHFINSIACLSGPHIDPIIKQYQWLLRTDADVFLTPYFANFTPAWPVHGCGGYHLTEDFRQKMLDFCRRQGVNHTQRFGCGHSIILPAELMIAFLQRQVYWCYKLAEDFGSDSANWGAWPGWYRGVLTMYAAEIAANEGWDKYLREGRERILDMNSSSHNPIDALTLHIHSSHYDIHFSKHQYRAGSYAAIDPHSLDIRCIDDYCLWICMTPIDTIKAQAFYLR</sequence>
<dbReference type="Proteomes" id="UP001306592">
    <property type="component" value="Unassembled WGS sequence"/>
</dbReference>
<accession>A0ABU8DK91</accession>